<accession>B0RGR5</accession>
<feature type="compositionally biased region" description="Basic and acidic residues" evidence="1">
    <location>
        <begin position="1"/>
        <end position="12"/>
    </location>
</feature>
<name>B0RGR5_CLASE</name>
<keyword evidence="3" id="KW-1185">Reference proteome</keyword>
<feature type="region of interest" description="Disordered" evidence="1">
    <location>
        <begin position="1"/>
        <end position="106"/>
    </location>
</feature>
<reference evidence="2 3" key="1">
    <citation type="journal article" date="2008" name="J. Bacteriol.">
        <title>Genome of the actinomycete plant pathogen Clavibacter michiganensis subsp. sepedonicus suggests recent niche adaptation.</title>
        <authorList>
            <person name="Bentley S.D."/>
            <person name="Corton C."/>
            <person name="Brown S.E."/>
            <person name="Barron A."/>
            <person name="Clark L."/>
            <person name="Doggett J."/>
            <person name="Harris B."/>
            <person name="Ormond D."/>
            <person name="Quail M.A."/>
            <person name="May G."/>
            <person name="Francis D."/>
            <person name="Knudson D."/>
            <person name="Parkhill J."/>
            <person name="Ishimaru C.A."/>
        </authorList>
    </citation>
    <scope>NUCLEOTIDE SEQUENCE [LARGE SCALE GENOMIC DNA]</scope>
    <source>
        <strain evidence="3">ATCC 33113 / DSM 20744 / JCM 9667 / LMG 2889 / ICMP 2535 / C-1</strain>
    </source>
</reference>
<gene>
    <name evidence="2" type="ordered locus">CMS1132</name>
</gene>
<sequence>MGSMSDRDEQADGIRTGRGPGDPDGLVSVDDVVGDDGSPAGVGDAVRAPDGTGYGHAEEDTPEVEDADPASAAYPAVPDNRAVTASDSHMSAPADDASGHVDPEGR</sequence>
<evidence type="ECO:0000256" key="1">
    <source>
        <dbReference type="SAM" id="MobiDB-lite"/>
    </source>
</evidence>
<feature type="compositionally biased region" description="Low complexity" evidence="1">
    <location>
        <begin position="23"/>
        <end position="46"/>
    </location>
</feature>
<dbReference type="KEGG" id="cms:CMS1132"/>
<dbReference type="Proteomes" id="UP000001318">
    <property type="component" value="Chromosome"/>
</dbReference>
<protein>
    <submittedName>
        <fullName evidence="2">Uncharacterized protein</fullName>
    </submittedName>
</protein>
<dbReference type="HOGENOM" id="CLU_2258761_0_0_11"/>
<evidence type="ECO:0000313" key="3">
    <source>
        <dbReference type="Proteomes" id="UP000001318"/>
    </source>
</evidence>
<evidence type="ECO:0000313" key="2">
    <source>
        <dbReference type="EMBL" id="CAQ01248.1"/>
    </source>
</evidence>
<dbReference type="EMBL" id="AM849034">
    <property type="protein sequence ID" value="CAQ01248.1"/>
    <property type="molecule type" value="Genomic_DNA"/>
</dbReference>
<dbReference type="AlphaFoldDB" id="B0RGR5"/>
<organism evidence="2 3">
    <name type="scientific">Clavibacter sepedonicus</name>
    <name type="common">Clavibacter michiganensis subsp. sepedonicus</name>
    <dbReference type="NCBI Taxonomy" id="31964"/>
    <lineage>
        <taxon>Bacteria</taxon>
        <taxon>Bacillati</taxon>
        <taxon>Actinomycetota</taxon>
        <taxon>Actinomycetes</taxon>
        <taxon>Micrococcales</taxon>
        <taxon>Microbacteriaceae</taxon>
        <taxon>Clavibacter</taxon>
    </lineage>
</organism>
<feature type="compositionally biased region" description="Basic and acidic residues" evidence="1">
    <location>
        <begin position="97"/>
        <end position="106"/>
    </location>
</feature>
<proteinExistence type="predicted"/>
<dbReference type="STRING" id="31964.CMS1132"/>